<evidence type="ECO:0000313" key="4">
    <source>
        <dbReference type="EMBL" id="OGG41996.1"/>
    </source>
</evidence>
<sequence>MNYYVFQVSDLSTYGKQKVAQEVFDFLVKDHSVWGFGPNTPNRKAIQEGDGVLFYLTGQKNQTFVGSAVLASRAYTDESGQSTDWYADPTTLRIDLKDVSVFAEPKHRKSFNSLEWFPAQGGSSKITERDFNIVLGTEPDISHKILVEDDAMEFALEKYLEEFIISNWEKIDFGEKLTLFNDKDGNTGQQYYTGDVGYIDILAKDEKGNFVVIELKKGRNNDEVIGQILRYIGWVRKNLALDSQLVRGVVIVGERDKKLDYALSEISGKITSKVYRMFFKLEAY</sequence>
<dbReference type="Proteomes" id="UP000176322">
    <property type="component" value="Unassembled WGS sequence"/>
</dbReference>
<dbReference type="InterPro" id="IPR011856">
    <property type="entry name" value="tRNA_endonuc-like_dom_sf"/>
</dbReference>
<dbReference type="Pfam" id="PF01878">
    <property type="entry name" value="EVE"/>
    <property type="match status" value="1"/>
</dbReference>
<comment type="caution">
    <text evidence="4">The sequence shown here is derived from an EMBL/GenBank/DDBJ whole genome shotgun (WGS) entry which is preliminary data.</text>
</comment>
<gene>
    <name evidence="4" type="ORF">A2837_02200</name>
</gene>
<dbReference type="CDD" id="cd22341">
    <property type="entry name" value="NucS-like"/>
    <property type="match status" value="1"/>
</dbReference>
<feature type="domain" description="EVE" evidence="2">
    <location>
        <begin position="32"/>
        <end position="134"/>
    </location>
</feature>
<dbReference type="Pfam" id="PF01939">
    <property type="entry name" value="NucS_C"/>
    <property type="match status" value="1"/>
</dbReference>
<dbReference type="GO" id="GO:0003677">
    <property type="term" value="F:DNA binding"/>
    <property type="evidence" value="ECO:0007669"/>
    <property type="project" value="UniProtKB-KW"/>
</dbReference>
<dbReference type="InterPro" id="IPR048301">
    <property type="entry name" value="NucS_C"/>
</dbReference>
<dbReference type="AlphaFoldDB" id="A0A1F6BYF2"/>
<accession>A0A1F6BYF2</accession>
<evidence type="ECO:0000259" key="2">
    <source>
        <dbReference type="Pfam" id="PF01878"/>
    </source>
</evidence>
<organism evidence="4 5">
    <name type="scientific">Candidatus Kaiserbacteria bacterium RIFCSPHIGHO2_01_FULL_46_22</name>
    <dbReference type="NCBI Taxonomy" id="1798475"/>
    <lineage>
        <taxon>Bacteria</taxon>
        <taxon>Candidatus Kaiseribacteriota</taxon>
    </lineage>
</organism>
<dbReference type="InterPro" id="IPR015947">
    <property type="entry name" value="PUA-like_sf"/>
</dbReference>
<evidence type="ECO:0000313" key="5">
    <source>
        <dbReference type="Proteomes" id="UP000176322"/>
    </source>
</evidence>
<name>A0A1F6BYF2_9BACT</name>
<dbReference type="InterPro" id="IPR002793">
    <property type="entry name" value="Endonuclease_NucS"/>
</dbReference>
<keyword evidence="1" id="KW-0238">DNA-binding</keyword>
<dbReference type="InterPro" id="IPR002740">
    <property type="entry name" value="EVE_domain"/>
</dbReference>
<dbReference type="SUPFAM" id="SSF88697">
    <property type="entry name" value="PUA domain-like"/>
    <property type="match status" value="1"/>
</dbReference>
<dbReference type="Gene3D" id="3.40.1350.10">
    <property type="match status" value="1"/>
</dbReference>
<dbReference type="STRING" id="1798475.A2837_02200"/>
<dbReference type="Gene3D" id="3.10.590.10">
    <property type="entry name" value="ph1033 like domains"/>
    <property type="match status" value="1"/>
</dbReference>
<protein>
    <submittedName>
        <fullName evidence="4">Uncharacterized protein</fullName>
    </submittedName>
</protein>
<proteinExistence type="predicted"/>
<dbReference type="GO" id="GO:0004519">
    <property type="term" value="F:endonuclease activity"/>
    <property type="evidence" value="ECO:0007669"/>
    <property type="project" value="InterPro"/>
</dbReference>
<evidence type="ECO:0000256" key="1">
    <source>
        <dbReference type="ARBA" id="ARBA00023125"/>
    </source>
</evidence>
<feature type="domain" description="Endonuclease NucS C-terminal" evidence="3">
    <location>
        <begin position="192"/>
        <end position="251"/>
    </location>
</feature>
<dbReference type="EMBL" id="MFKO01000002">
    <property type="protein sequence ID" value="OGG41996.1"/>
    <property type="molecule type" value="Genomic_DNA"/>
</dbReference>
<evidence type="ECO:0000259" key="3">
    <source>
        <dbReference type="Pfam" id="PF01939"/>
    </source>
</evidence>
<reference evidence="4 5" key="1">
    <citation type="journal article" date="2016" name="Nat. Commun.">
        <title>Thousands of microbial genomes shed light on interconnected biogeochemical processes in an aquifer system.</title>
        <authorList>
            <person name="Anantharaman K."/>
            <person name="Brown C.T."/>
            <person name="Hug L.A."/>
            <person name="Sharon I."/>
            <person name="Castelle C.J."/>
            <person name="Probst A.J."/>
            <person name="Thomas B.C."/>
            <person name="Singh A."/>
            <person name="Wilkins M.J."/>
            <person name="Karaoz U."/>
            <person name="Brodie E.L."/>
            <person name="Williams K.H."/>
            <person name="Hubbard S.S."/>
            <person name="Banfield J.F."/>
        </authorList>
    </citation>
    <scope>NUCLEOTIDE SEQUENCE [LARGE SCALE GENOMIC DNA]</scope>
</reference>